<dbReference type="InterPro" id="IPR024344">
    <property type="entry name" value="MDMPI_metal-binding"/>
</dbReference>
<comment type="caution">
    <text evidence="2">The sequence shown here is derived from an EMBL/GenBank/DDBJ whole genome shotgun (WGS) entry which is preliminary data.</text>
</comment>
<keyword evidence="3" id="KW-1185">Reference proteome</keyword>
<feature type="domain" description="Mycothiol-dependent maleylpyruvate isomerase metal-binding" evidence="1">
    <location>
        <begin position="7"/>
        <end position="142"/>
    </location>
</feature>
<protein>
    <submittedName>
        <fullName evidence="2">Maleylpyruvate isomerase</fullName>
    </submittedName>
</protein>
<name>A0A255GJX9_9ACTN</name>
<dbReference type="InterPro" id="IPR036527">
    <property type="entry name" value="SCP2_sterol-bd_dom_sf"/>
</dbReference>
<evidence type="ECO:0000259" key="1">
    <source>
        <dbReference type="Pfam" id="PF11716"/>
    </source>
</evidence>
<dbReference type="Proteomes" id="UP000215896">
    <property type="component" value="Unassembled WGS sequence"/>
</dbReference>
<gene>
    <name evidence="2" type="ORF">CGZ94_05280</name>
</gene>
<sequence>MRLDWTRDGTAAVTEALESLSEQDFQAPSGLPGWTRGHLVAHLAANADALTNLVAWARTGVETPMYSSTDQRNADIEAGGQRPGSELRDWFTDSAARLDTDWAALTEDQWQHAVRTAQGRTVPAGETVWMRNRELWVHLVDLDLGNGFNQAPIEFCSRLVTEIAAKRADQGPALELHSSDTGETWQVSGSGEPVRLTGTLAEMTAYLSGRGNPVGGPELPAWL</sequence>
<keyword evidence="2" id="KW-0413">Isomerase</keyword>
<dbReference type="RefSeq" id="WP_094405004.1">
    <property type="nucleotide sequence ID" value="NZ_NMVO01000005.1"/>
</dbReference>
<dbReference type="SUPFAM" id="SSF109854">
    <property type="entry name" value="DinB/YfiT-like putative metalloenzymes"/>
    <property type="match status" value="1"/>
</dbReference>
<dbReference type="InterPro" id="IPR034660">
    <property type="entry name" value="DinB/YfiT-like"/>
</dbReference>
<dbReference type="Gene3D" id="3.30.1050.20">
    <property type="match status" value="1"/>
</dbReference>
<evidence type="ECO:0000313" key="2">
    <source>
        <dbReference type="EMBL" id="OYO16129.1"/>
    </source>
</evidence>
<proteinExistence type="predicted"/>
<dbReference type="GO" id="GO:0016853">
    <property type="term" value="F:isomerase activity"/>
    <property type="evidence" value="ECO:0007669"/>
    <property type="project" value="UniProtKB-KW"/>
</dbReference>
<dbReference type="InterPro" id="IPR017517">
    <property type="entry name" value="Maleyloyr_isom"/>
</dbReference>
<dbReference type="GO" id="GO:0046872">
    <property type="term" value="F:metal ion binding"/>
    <property type="evidence" value="ECO:0007669"/>
    <property type="project" value="InterPro"/>
</dbReference>
<dbReference type="AlphaFoldDB" id="A0A255GJX9"/>
<organism evidence="2 3">
    <name type="scientific">Enemella evansiae</name>
    <dbReference type="NCBI Taxonomy" id="2016499"/>
    <lineage>
        <taxon>Bacteria</taxon>
        <taxon>Bacillati</taxon>
        <taxon>Actinomycetota</taxon>
        <taxon>Actinomycetes</taxon>
        <taxon>Propionibacteriales</taxon>
        <taxon>Propionibacteriaceae</taxon>
        <taxon>Enemella</taxon>
    </lineage>
</organism>
<accession>A0A255GJX9</accession>
<dbReference type="SUPFAM" id="SSF55718">
    <property type="entry name" value="SCP-like"/>
    <property type="match status" value="1"/>
</dbReference>
<dbReference type="EMBL" id="NMVO01000005">
    <property type="protein sequence ID" value="OYO16129.1"/>
    <property type="molecule type" value="Genomic_DNA"/>
</dbReference>
<dbReference type="Gene3D" id="1.20.120.450">
    <property type="entry name" value="dinb family like domain"/>
    <property type="match status" value="1"/>
</dbReference>
<evidence type="ECO:0000313" key="3">
    <source>
        <dbReference type="Proteomes" id="UP000215896"/>
    </source>
</evidence>
<dbReference type="OrthoDB" id="5118203at2"/>
<dbReference type="NCBIfam" id="TIGR03083">
    <property type="entry name" value="maleylpyruvate isomerase family mycothiol-dependent enzyme"/>
    <property type="match status" value="1"/>
</dbReference>
<keyword evidence="2" id="KW-0670">Pyruvate</keyword>
<reference evidence="2 3" key="1">
    <citation type="submission" date="2017-07" db="EMBL/GenBank/DDBJ databases">
        <title>Draft whole genome sequences of clinical Proprionibacteriaceae strains.</title>
        <authorList>
            <person name="Bernier A.-M."/>
            <person name="Bernard K."/>
            <person name="Domingo M.-C."/>
        </authorList>
    </citation>
    <scope>NUCLEOTIDE SEQUENCE [LARGE SCALE GENOMIC DNA]</scope>
    <source>
        <strain evidence="2 3">NML 030167</strain>
    </source>
</reference>
<dbReference type="Pfam" id="PF11716">
    <property type="entry name" value="MDMPI_N"/>
    <property type="match status" value="1"/>
</dbReference>